<dbReference type="GO" id="GO:0030686">
    <property type="term" value="C:90S preribosome"/>
    <property type="evidence" value="ECO:0007669"/>
    <property type="project" value="TreeGrafter"/>
</dbReference>
<protein>
    <recommendedName>
        <fullName evidence="7">Small subunit processome component 20 homolog</fullName>
    </recommendedName>
</protein>
<dbReference type="Pfam" id="PF20416">
    <property type="entry name" value="UTP20"/>
    <property type="match status" value="1"/>
</dbReference>
<comment type="caution">
    <text evidence="5">The sequence shown here is derived from an EMBL/GenBank/DDBJ whole genome shotgun (WGS) entry which is preliminary data.</text>
</comment>
<evidence type="ECO:0000259" key="3">
    <source>
        <dbReference type="Pfam" id="PF20416"/>
    </source>
</evidence>
<evidence type="ECO:0008006" key="7">
    <source>
        <dbReference type="Google" id="ProtNLM"/>
    </source>
</evidence>
<dbReference type="PANTHER" id="PTHR17695:SF11">
    <property type="entry name" value="SMALL SUBUNIT PROCESSOME COMPONENT 20 HOMOLOG"/>
    <property type="match status" value="1"/>
</dbReference>
<feature type="domain" description="U3 small nucleolar RNA-associated protein 20 N-terminal" evidence="2">
    <location>
        <begin position="923"/>
        <end position="1540"/>
    </location>
</feature>
<dbReference type="InterPro" id="IPR057525">
    <property type="entry name" value="UTP20_C"/>
</dbReference>
<evidence type="ECO:0000256" key="1">
    <source>
        <dbReference type="SAM" id="MobiDB-lite"/>
    </source>
</evidence>
<evidence type="ECO:0000313" key="5">
    <source>
        <dbReference type="EMBL" id="KAK3603374.1"/>
    </source>
</evidence>
<sequence length="2735" mass="313538">MGKSVKHKGENTFRFQTFSERIANINIDVIHQIKQQEETPGETGTYFYQALENWVELNCTKHFTDFYHQVHDKVQTFPQLVHHEDFLVESLQIHLQIQDCQALEPLLDLVVQLARDLQSDFYVHFYQFFDILVRLLNSHPQDTELLEKIFTCLSYLVKFLWRYMLRDIQDVYRKMSALLDSQYKEYIRNFAAESFAFLMRKAKEPSQLFDFMLLELSKEPDKCEGSGRLMFEMIKGVKNQFHSCSSKILPMLLQKLCISLDRQLETLKLDVVERVLGSMIQSMAHHSNKEHMIPMWQCILDSLNSFHSSWQELKTPEEKASSAEALERLLRLTNFWITYKRGLVLSQPDSLAKLFIGFLKGPQLPDKMVEELLIDVSSLLLTAHVQLSVENTAKLTSLVYKSNFPLEAVSKFTASLFDLPLFEKDVLPWLLKFCQNGVHGDEGEQQVLLLLTQLVLTKCPMPPAVDPLDNLQCYLLDFGEKSKQGFPKFVLSQLDVDHDSLNSMESSLKIWSSLVCLPHVRPLTVSNASKKVLSVMQNIKLKLEKVDKSDPETERLLFIMYQCVHCLTLLKQDKLLKWIALEQILDVVNHFCDKPAVLHLANLYFTTARQEGAIDVLSQEVLLKIFPAVKQNLCSPSSQVRLLTLHILSQFEMILPNCDQDAEIPMDIFRICLEVEKIEPVLNTYRERLLHLRKLEYNTVQKYLPIGPFQQVPLQVLIGNLFVSFKLLWEPTRELIASHAKGLSKALFWEVFSPQLQLASQCAEKSTHMQKMEQQLSGDGVEDKGGLRNQVETTITSVFTLLLRKTSEEERAPDFLNFRNQLWSSMQLFPEHCQSSSKEFVPLFFQFLRNEYYKSDSNDAPSQSLVLPSSTTLSSVQTPVIDVEEEEEMEDQEGETLEKAQVEKTLTETRAQNPVTKHRKSAIKSLVVQLEVFSRIKNPTALHLEPKLRALYRELLKHRDPEVQRVAFNCIMTYKDKHLTPYKDNFERLMDDKSFKTELVLFSIDHENSPIAKDDRIEVLQILMSILYGKMQGKMGLGTSGRSNIGQRQSLVFRFLNGCSHQELACFMELVFAPFRHFISDNPLKMVLNTRKELDLENTLPPKKMFGALSTMDTIFKKLGHLSDSFLPSLYQIILGISTCCAECLENRDKLVPSVIPILKNVRQLALTRLKEFFEYFDDFQYTAVDIDAMFEAAVWPQLSKISLDGIYTPTPLLKLLHIWAKLPRYTALLAKHPEGAPKLTPLNSVFQLLLAPKVSSAVSSFILEIVDTLLSGNEAQEGFVRLADINNITDIDLKAPDLGIHLLKPYISDILKFFQSNIASIKDKLGKKQEAFKELDILSKLSVYVESEEDSTVLVKSLLPFLDPGVKRSEKTELNLLTIVMNLMKQIESRHKFYRFVVPLFLCLSRKQSRDILCSIFQIVCEQEKDMQAVAVTVAKMNSWDKRRVEDPDYTTRLKEFQQINSLLRESTVINPTFCLPILYNCCFFINTIEDLSLRDSSTHCLVTMVKQFEHAQYDQDVFREIISQGLLNVVKAGLRNKNETVRHEYIGLLSTLADIFSDHATFLDLHALKDKDVETDFFENIKHIQLHRRAKALRKLRNHLSKCQVRNETLISYFLPIASSFVNSEIYNKANALQDAAVEAMGAICRQLKWHNYLQQLKHYLQVLAKSLDTQKLTVRLIVTILDAFHFDLSNSQQKDKGPPMTFTSEPQINNIEEDNEKEKEEKDDEDVTMDTVEDTTSVHDISKDAVELTQGKQLCPSGLATRIHGTILSSILPDLHKTLVQKARSDGEHKLTKSKYAEDDEILRVPLAIAMVKLLQNLPQKQLEQHLPGILIKVCNFLKSRSNDIRNTARDTLVKILQSLGHRFFPFILMELRGTLKRGYQLHVLCFTLHLLLKHIATSINAGDLDICLKGLQEVFNEEIFGEVAEEKEVEGITGKLFEAKSSKSYDSYEILSSIVGPGSLTVLISPLKQILETTHSHKMSRKVQDVLKRIAYGLMENKAITTEMLMIYIHSLTVEVMPLLDENKVEKAQEQEPTKPGQKPASCLLLTTVTPRGGAKPKSNKKTNLHVVVEFGLLLLHQCLKKQKLNSSDVDHLRLIDPLVETLAQCLFSKHIKVNSGSLRCLIWLLRFRLPSIKTNIKKIANGMFVLLKNHGSVGSAKGDNHELALMCFKAVTVLVRHVEFFKISTEQLQVLLLFCEEDLHDYNRQSTAFSLLKAILSRKLSVPEMEDLMKKIQETSITADSPHVRRECRQVMQQYMLDYPLGKKLQKHLEFYVTQLSYETEAGRESTLELLATVFTTFPQQTLTEYASFFYLPMSASLANDESVKCRKLIALAIKSLLGKLDHTKRNELYTITMKWFSDSKVLLRTMAAQLVGLFVEVEASNFEHHLSTLLPVLEQQIEPGKWEKEERQGETQSQDMDHLLYNSLNTLNKVLRECGTVLHSDKWRQNMNIIFDHVQIHLRHPHVWVQLAAAQLFGMLFASYKPEDLARKPVNLSGDTIHGYLETNTTTKLRSLALSFFSHLQSPFLNEELACQVVKNMVFISKVAMLMKHKTSEEGDQTADKSTQLTVEWLVKKMIREVYHEAIHNPGNSIKRSNVFKWLAAVSLNLESELLISILPIVMPSLQKELSEQSSTQDASLRQLAGEVMELLKKLVGVEDFTRVYAAAQKIRAEKRETRKQQRAVKAVSDPEFAAKRKIKKNLAKQATKKRRIDELRPSRKARKRKYEQVTAD</sequence>
<proteinExistence type="predicted"/>
<evidence type="ECO:0000259" key="2">
    <source>
        <dbReference type="Pfam" id="PF07539"/>
    </source>
</evidence>
<dbReference type="Proteomes" id="UP001195483">
    <property type="component" value="Unassembled WGS sequence"/>
</dbReference>
<feature type="domain" description="U3 small nucleolar RNA-associated protein 20" evidence="3">
    <location>
        <begin position="1799"/>
        <end position="2016"/>
    </location>
</feature>
<dbReference type="GO" id="GO:0032040">
    <property type="term" value="C:small-subunit processome"/>
    <property type="evidence" value="ECO:0007669"/>
    <property type="project" value="TreeGrafter"/>
</dbReference>
<dbReference type="SUPFAM" id="SSF48371">
    <property type="entry name" value="ARM repeat"/>
    <property type="match status" value="3"/>
</dbReference>
<dbReference type="InterPro" id="IPR011989">
    <property type="entry name" value="ARM-like"/>
</dbReference>
<dbReference type="InterPro" id="IPR011430">
    <property type="entry name" value="UTP20_N"/>
</dbReference>
<feature type="domain" description="U3 small nucleolar RNA-associated protein 20 C-terminal" evidence="4">
    <location>
        <begin position="2370"/>
        <end position="2717"/>
    </location>
</feature>
<feature type="compositionally biased region" description="Basic residues" evidence="1">
    <location>
        <begin position="2701"/>
        <end position="2713"/>
    </location>
</feature>
<reference evidence="5" key="2">
    <citation type="journal article" date="2021" name="Genome Biol. Evol.">
        <title>Developing a high-quality reference genome for a parasitic bivalve with doubly uniparental inheritance (Bivalvia: Unionida).</title>
        <authorList>
            <person name="Smith C.H."/>
        </authorList>
    </citation>
    <scope>NUCLEOTIDE SEQUENCE</scope>
    <source>
        <strain evidence="5">CHS0354</strain>
        <tissue evidence="5">Mantle</tissue>
    </source>
</reference>
<dbReference type="InterPro" id="IPR016024">
    <property type="entry name" value="ARM-type_fold"/>
</dbReference>
<dbReference type="Pfam" id="PF23099">
    <property type="entry name" value="UTP20_C"/>
    <property type="match status" value="1"/>
</dbReference>
<dbReference type="PANTHER" id="PTHR17695">
    <property type="entry name" value="SMALL SUBUNIT PROCESSOME COMPONENT 20 HOMOLOG"/>
    <property type="match status" value="1"/>
</dbReference>
<reference evidence="5" key="3">
    <citation type="submission" date="2023-05" db="EMBL/GenBank/DDBJ databases">
        <authorList>
            <person name="Smith C.H."/>
        </authorList>
    </citation>
    <scope>NUCLEOTIDE SEQUENCE</scope>
    <source>
        <strain evidence="5">CHS0354</strain>
        <tissue evidence="5">Mantle</tissue>
    </source>
</reference>
<name>A0AAE0W6Z7_9BIVA</name>
<accession>A0AAE0W6Z7</accession>
<organism evidence="5 6">
    <name type="scientific">Potamilus streckersoni</name>
    <dbReference type="NCBI Taxonomy" id="2493646"/>
    <lineage>
        <taxon>Eukaryota</taxon>
        <taxon>Metazoa</taxon>
        <taxon>Spiralia</taxon>
        <taxon>Lophotrochozoa</taxon>
        <taxon>Mollusca</taxon>
        <taxon>Bivalvia</taxon>
        <taxon>Autobranchia</taxon>
        <taxon>Heteroconchia</taxon>
        <taxon>Palaeoheterodonta</taxon>
        <taxon>Unionida</taxon>
        <taxon>Unionoidea</taxon>
        <taxon>Unionidae</taxon>
        <taxon>Ambleminae</taxon>
        <taxon>Lampsilini</taxon>
        <taxon>Potamilus</taxon>
    </lineage>
</organism>
<keyword evidence="6" id="KW-1185">Reference proteome</keyword>
<reference evidence="5" key="1">
    <citation type="journal article" date="2021" name="Genome Biol. Evol.">
        <title>A High-Quality Reference Genome for a Parasitic Bivalve with Doubly Uniparental Inheritance (Bivalvia: Unionida).</title>
        <authorList>
            <person name="Smith C.H."/>
        </authorList>
    </citation>
    <scope>NUCLEOTIDE SEQUENCE</scope>
    <source>
        <strain evidence="5">CHS0354</strain>
    </source>
</reference>
<feature type="compositionally biased region" description="Acidic residues" evidence="1">
    <location>
        <begin position="1714"/>
        <end position="1736"/>
    </location>
</feature>
<dbReference type="Gene3D" id="1.25.10.10">
    <property type="entry name" value="Leucine-rich Repeat Variant"/>
    <property type="match status" value="3"/>
</dbReference>
<feature type="region of interest" description="Disordered" evidence="1">
    <location>
        <begin position="2701"/>
        <end position="2735"/>
    </location>
</feature>
<gene>
    <name evidence="5" type="ORF">CHS0354_025985</name>
</gene>
<dbReference type="InterPro" id="IPR052575">
    <property type="entry name" value="SSU_processome_comp_20"/>
</dbReference>
<feature type="compositionally biased region" description="Polar residues" evidence="1">
    <location>
        <begin position="1704"/>
        <end position="1713"/>
    </location>
</feature>
<evidence type="ECO:0000313" key="6">
    <source>
        <dbReference type="Proteomes" id="UP001195483"/>
    </source>
</evidence>
<dbReference type="InterPro" id="IPR046523">
    <property type="entry name" value="UTP20_dom"/>
</dbReference>
<dbReference type="EMBL" id="JAEAOA010001549">
    <property type="protein sequence ID" value="KAK3603374.1"/>
    <property type="molecule type" value="Genomic_DNA"/>
</dbReference>
<dbReference type="Pfam" id="PF07539">
    <property type="entry name" value="UTP20_N"/>
    <property type="match status" value="1"/>
</dbReference>
<feature type="region of interest" description="Disordered" evidence="1">
    <location>
        <begin position="1695"/>
        <end position="1745"/>
    </location>
</feature>
<evidence type="ECO:0000259" key="4">
    <source>
        <dbReference type="Pfam" id="PF23099"/>
    </source>
</evidence>